<dbReference type="Pfam" id="PF09413">
    <property type="entry name" value="DUF2007"/>
    <property type="match status" value="1"/>
</dbReference>
<sequence length="79" mass="8448">MSDSESILAYTAANAIEAHALAAFLANEGIEARVLGEALQGAFAGIDAGNLDTVEVWVAVADRAKAEPLIEQWRQEYDE</sequence>
<reference evidence="3" key="1">
    <citation type="submission" date="2019-10" db="EMBL/GenBank/DDBJ databases">
        <title>Lacipirellula parvula gen. nov., sp. nov., representing a lineage of planctomycetes widespread in freshwater anoxic habitats, and description of the family Lacipirellulaceae.</title>
        <authorList>
            <person name="Dedysh S.N."/>
            <person name="Kulichevskaya I.S."/>
            <person name="Beletsky A.V."/>
            <person name="Rakitin A.L."/>
            <person name="Mardanov A.V."/>
            <person name="Ivanova A.A."/>
            <person name="Saltykova V.X."/>
            <person name="Rijpstra W.I.C."/>
            <person name="Sinninghe Damste J.S."/>
            <person name="Ravin N.V."/>
        </authorList>
    </citation>
    <scope>NUCLEOTIDE SEQUENCE [LARGE SCALE GENOMIC DNA]</scope>
    <source>
        <strain evidence="3">PX69</strain>
    </source>
</reference>
<dbReference type="AlphaFoldDB" id="A0A5K7XEX9"/>
<dbReference type="EMBL" id="AP021861">
    <property type="protein sequence ID" value="BBO34945.1"/>
    <property type="molecule type" value="Genomic_DNA"/>
</dbReference>
<dbReference type="KEGG" id="lpav:PLANPX_4557"/>
<feature type="domain" description="DUF2007" evidence="1">
    <location>
        <begin position="9"/>
        <end position="74"/>
    </location>
</feature>
<dbReference type="InterPro" id="IPR018551">
    <property type="entry name" value="DUF2007"/>
</dbReference>
<name>A0A5K7XEX9_9BACT</name>
<evidence type="ECO:0000259" key="1">
    <source>
        <dbReference type="Pfam" id="PF09413"/>
    </source>
</evidence>
<proteinExistence type="predicted"/>
<keyword evidence="3" id="KW-1185">Reference proteome</keyword>
<evidence type="ECO:0000313" key="2">
    <source>
        <dbReference type="EMBL" id="BBO34945.1"/>
    </source>
</evidence>
<accession>A0A5K7XEX9</accession>
<dbReference type="Proteomes" id="UP000326837">
    <property type="component" value="Chromosome"/>
</dbReference>
<gene>
    <name evidence="2" type="ORF">PLANPX_4557</name>
</gene>
<protein>
    <recommendedName>
        <fullName evidence="1">DUF2007 domain-containing protein</fullName>
    </recommendedName>
</protein>
<organism evidence="2 3">
    <name type="scientific">Lacipirellula parvula</name>
    <dbReference type="NCBI Taxonomy" id="2650471"/>
    <lineage>
        <taxon>Bacteria</taxon>
        <taxon>Pseudomonadati</taxon>
        <taxon>Planctomycetota</taxon>
        <taxon>Planctomycetia</taxon>
        <taxon>Pirellulales</taxon>
        <taxon>Lacipirellulaceae</taxon>
        <taxon>Lacipirellula</taxon>
    </lineage>
</organism>
<dbReference type="RefSeq" id="WP_172992202.1">
    <property type="nucleotide sequence ID" value="NZ_AP021861.1"/>
</dbReference>
<evidence type="ECO:0000313" key="3">
    <source>
        <dbReference type="Proteomes" id="UP000326837"/>
    </source>
</evidence>